<dbReference type="GO" id="GO:0016226">
    <property type="term" value="P:iron-sulfur cluster assembly"/>
    <property type="evidence" value="ECO:0007669"/>
    <property type="project" value="InterPro"/>
</dbReference>
<evidence type="ECO:0000259" key="1">
    <source>
        <dbReference type="Pfam" id="PF01458"/>
    </source>
</evidence>
<dbReference type="SUPFAM" id="SSF101960">
    <property type="entry name" value="Stabilizer of iron transporter SufD"/>
    <property type="match status" value="1"/>
</dbReference>
<dbReference type="InterPro" id="IPR037284">
    <property type="entry name" value="SUF_FeS_clus_asmbl_SufBD_sf"/>
</dbReference>
<name>A0A1J5HG77_9BACT</name>
<sequence>MHLINLNQTKEINFNFSKPGDYFVYFYNLSGKYNFNINTSGVNLEIMGTYIGNKKDNFILQTSQNHLVPKSKSNLLIKGVFYDQAKFNYQGLIRIDKNAQKSHAYQKNQNILMSDGCFVSSKPDLEILANDVFCTHSSTTGQLDKDQLLLLQMRSLSKKQAQACLINGFISEIIDKIRIYDVNYKLSL</sequence>
<comment type="caution">
    <text evidence="2">The sequence shown here is derived from an EMBL/GenBank/DDBJ whole genome shotgun (WGS) entry which is preliminary data.</text>
</comment>
<accession>A0A1J5HG77</accession>
<organism evidence="2 3">
    <name type="scientific">Candidatus Roizmanbacteria bacterium CG2_30_33_16</name>
    <dbReference type="NCBI Taxonomy" id="1805340"/>
    <lineage>
        <taxon>Bacteria</taxon>
        <taxon>Candidatus Roizmaniibacteriota</taxon>
    </lineage>
</organism>
<evidence type="ECO:0000313" key="3">
    <source>
        <dbReference type="Proteomes" id="UP000183758"/>
    </source>
</evidence>
<dbReference type="InterPro" id="IPR000825">
    <property type="entry name" value="SUF_FeS_clus_asmbl_SufBD_core"/>
</dbReference>
<dbReference type="PANTHER" id="PTHR43575">
    <property type="entry name" value="PROTEIN ABCI7, CHLOROPLASTIC"/>
    <property type="match status" value="1"/>
</dbReference>
<proteinExistence type="predicted"/>
<dbReference type="InterPro" id="IPR055346">
    <property type="entry name" value="Fe-S_cluster_assembly_SufBD"/>
</dbReference>
<dbReference type="Proteomes" id="UP000183758">
    <property type="component" value="Unassembled WGS sequence"/>
</dbReference>
<protein>
    <recommendedName>
        <fullName evidence="1">SUF system FeS cluster assembly SufBD core domain-containing protein</fullName>
    </recommendedName>
</protein>
<evidence type="ECO:0000313" key="2">
    <source>
        <dbReference type="EMBL" id="OIP83604.1"/>
    </source>
</evidence>
<reference evidence="2 3" key="1">
    <citation type="journal article" date="2016" name="Environ. Microbiol.">
        <title>Genomic resolution of a cold subsurface aquifer community provides metabolic insights for novel microbes adapted to high CO concentrations.</title>
        <authorList>
            <person name="Probst A.J."/>
            <person name="Castelle C.J."/>
            <person name="Singh A."/>
            <person name="Brown C.T."/>
            <person name="Anantharaman K."/>
            <person name="Sharon I."/>
            <person name="Hug L.A."/>
            <person name="Burstein D."/>
            <person name="Emerson J.B."/>
            <person name="Thomas B.C."/>
            <person name="Banfield J.F."/>
        </authorList>
    </citation>
    <scope>NUCLEOTIDE SEQUENCE [LARGE SCALE GENOMIC DNA]</scope>
    <source>
        <strain evidence="2">CG2_30_33_16</strain>
    </source>
</reference>
<dbReference type="PANTHER" id="PTHR43575:SF1">
    <property type="entry name" value="PROTEIN ABCI7, CHLOROPLASTIC"/>
    <property type="match status" value="1"/>
</dbReference>
<dbReference type="Pfam" id="PF01458">
    <property type="entry name" value="SUFBD_core"/>
    <property type="match status" value="1"/>
</dbReference>
<feature type="domain" description="SUF system FeS cluster assembly SufBD core" evidence="1">
    <location>
        <begin position="33"/>
        <end position="169"/>
    </location>
</feature>
<dbReference type="AlphaFoldDB" id="A0A1J5HG77"/>
<gene>
    <name evidence="2" type="ORF">AUK04_03255</name>
</gene>
<dbReference type="EMBL" id="MNZM01000079">
    <property type="protein sequence ID" value="OIP83604.1"/>
    <property type="molecule type" value="Genomic_DNA"/>
</dbReference>